<keyword evidence="5 9" id="KW-0460">Magnesium</keyword>
<feature type="transmembrane region" description="Helical" evidence="9">
    <location>
        <begin position="302"/>
        <end position="319"/>
    </location>
</feature>
<dbReference type="GO" id="GO:0046872">
    <property type="term" value="F:metal ion binding"/>
    <property type="evidence" value="ECO:0007669"/>
    <property type="project" value="UniProtKB-KW"/>
</dbReference>
<keyword evidence="4 9" id="KW-0812">Transmembrane</keyword>
<dbReference type="SUPFAM" id="SSF158791">
    <property type="entry name" value="MgtE N-terminal domain-like"/>
    <property type="match status" value="1"/>
</dbReference>
<dbReference type="Pfam" id="PF00571">
    <property type="entry name" value="CBS"/>
    <property type="match status" value="2"/>
</dbReference>
<keyword evidence="8" id="KW-0129">CBS domain</keyword>
<feature type="domain" description="CBS" evidence="10">
    <location>
        <begin position="153"/>
        <end position="216"/>
    </location>
</feature>
<comment type="function">
    <text evidence="9">Acts as a magnesium transporter.</text>
</comment>
<dbReference type="PANTHER" id="PTHR43773">
    <property type="entry name" value="MAGNESIUM TRANSPORTER MGTE"/>
    <property type="match status" value="1"/>
</dbReference>
<keyword evidence="3 9" id="KW-0813">Transport</keyword>
<dbReference type="Gene3D" id="3.10.580.10">
    <property type="entry name" value="CBS-domain"/>
    <property type="match status" value="1"/>
</dbReference>
<keyword evidence="7 9" id="KW-0472">Membrane</keyword>
<dbReference type="Gene3D" id="1.10.357.20">
    <property type="entry name" value="SLC41 divalent cation transporters, integral membrane domain"/>
    <property type="match status" value="1"/>
</dbReference>
<dbReference type="PANTHER" id="PTHR43773:SF1">
    <property type="entry name" value="MAGNESIUM TRANSPORTER MGTE"/>
    <property type="match status" value="1"/>
</dbReference>
<feature type="transmembrane region" description="Helical" evidence="9">
    <location>
        <begin position="403"/>
        <end position="429"/>
    </location>
</feature>
<dbReference type="EMBL" id="AP018174">
    <property type="protein sequence ID" value="BAY15806.1"/>
    <property type="molecule type" value="Genomic_DNA"/>
</dbReference>
<comment type="subcellular location">
    <subcellularLocation>
        <location evidence="9">Cell membrane</location>
        <topology evidence="9">Multi-pass membrane protein</topology>
    </subcellularLocation>
    <subcellularLocation>
        <location evidence="1">Membrane</location>
        <topology evidence="1">Multi-pass membrane protein</topology>
    </subcellularLocation>
</comment>
<feature type="transmembrane region" description="Helical" evidence="9">
    <location>
        <begin position="441"/>
        <end position="464"/>
    </location>
</feature>
<feature type="domain" description="CBS" evidence="10">
    <location>
        <begin position="217"/>
        <end position="275"/>
    </location>
</feature>
<dbReference type="InterPro" id="IPR006667">
    <property type="entry name" value="SLC41_membr_dom"/>
</dbReference>
<name>A0A1Z4GEN1_9CYAN</name>
<dbReference type="Gene3D" id="1.25.60.10">
    <property type="entry name" value="MgtE N-terminal domain-like"/>
    <property type="match status" value="1"/>
</dbReference>
<evidence type="ECO:0000256" key="3">
    <source>
        <dbReference type="ARBA" id="ARBA00022448"/>
    </source>
</evidence>
<comment type="subunit">
    <text evidence="9">Homodimer.</text>
</comment>
<accession>A0A1Z4GEN1</accession>
<evidence type="ECO:0000259" key="10">
    <source>
        <dbReference type="PROSITE" id="PS51371"/>
    </source>
</evidence>
<evidence type="ECO:0000313" key="11">
    <source>
        <dbReference type="EMBL" id="BAY15806.1"/>
    </source>
</evidence>
<dbReference type="SUPFAM" id="SSF54631">
    <property type="entry name" value="CBS-domain pair"/>
    <property type="match status" value="1"/>
</dbReference>
<gene>
    <name evidence="11" type="ORF">NIES21_16250</name>
</gene>
<feature type="transmembrane region" description="Helical" evidence="9">
    <location>
        <begin position="376"/>
        <end position="396"/>
    </location>
</feature>
<evidence type="ECO:0000256" key="5">
    <source>
        <dbReference type="ARBA" id="ARBA00022842"/>
    </source>
</evidence>
<protein>
    <recommendedName>
        <fullName evidence="9">Magnesium transporter MgtE</fullName>
    </recommendedName>
</protein>
<dbReference type="Pfam" id="PF03448">
    <property type="entry name" value="MgtE_N"/>
    <property type="match status" value="1"/>
</dbReference>
<dbReference type="InterPro" id="IPR038076">
    <property type="entry name" value="MgtE_N_sf"/>
</dbReference>
<evidence type="ECO:0000256" key="4">
    <source>
        <dbReference type="ARBA" id="ARBA00022692"/>
    </source>
</evidence>
<dbReference type="Pfam" id="PF01769">
    <property type="entry name" value="MgtE"/>
    <property type="match status" value="1"/>
</dbReference>
<dbReference type="InterPro" id="IPR046342">
    <property type="entry name" value="CBS_dom_sf"/>
</dbReference>
<evidence type="ECO:0000256" key="1">
    <source>
        <dbReference type="ARBA" id="ARBA00004141"/>
    </source>
</evidence>
<evidence type="ECO:0000256" key="2">
    <source>
        <dbReference type="ARBA" id="ARBA00009749"/>
    </source>
</evidence>
<dbReference type="InterPro" id="IPR006669">
    <property type="entry name" value="MgtE_transporter"/>
</dbReference>
<dbReference type="SUPFAM" id="SSF161093">
    <property type="entry name" value="MgtE membrane domain-like"/>
    <property type="match status" value="1"/>
</dbReference>
<dbReference type="SMART" id="SM00116">
    <property type="entry name" value="CBS"/>
    <property type="match status" value="2"/>
</dbReference>
<keyword evidence="9" id="KW-1003">Cell membrane</keyword>
<organism evidence="11 12">
    <name type="scientific">Anabaenopsis circularis NIES-21</name>
    <dbReference type="NCBI Taxonomy" id="1085406"/>
    <lineage>
        <taxon>Bacteria</taxon>
        <taxon>Bacillati</taxon>
        <taxon>Cyanobacteriota</taxon>
        <taxon>Cyanophyceae</taxon>
        <taxon>Nostocales</taxon>
        <taxon>Nodulariaceae</taxon>
        <taxon>Anabaenopsis</taxon>
    </lineage>
</organism>
<evidence type="ECO:0000256" key="6">
    <source>
        <dbReference type="ARBA" id="ARBA00022989"/>
    </source>
</evidence>
<evidence type="ECO:0000256" key="7">
    <source>
        <dbReference type="ARBA" id="ARBA00023136"/>
    </source>
</evidence>
<dbReference type="InterPro" id="IPR006668">
    <property type="entry name" value="Mg_transptr_MgtE_intracell_dom"/>
</dbReference>
<dbReference type="CDD" id="cd04606">
    <property type="entry name" value="CBS_pair_Mg_transporter"/>
    <property type="match status" value="1"/>
</dbReference>
<dbReference type="SMART" id="SM00924">
    <property type="entry name" value="MgtE_N"/>
    <property type="match status" value="1"/>
</dbReference>
<dbReference type="InterPro" id="IPR000644">
    <property type="entry name" value="CBS_dom"/>
</dbReference>
<evidence type="ECO:0000256" key="9">
    <source>
        <dbReference type="RuleBase" id="RU362011"/>
    </source>
</evidence>
<evidence type="ECO:0000256" key="8">
    <source>
        <dbReference type="PROSITE-ProRule" id="PRU00703"/>
    </source>
</evidence>
<keyword evidence="12" id="KW-1185">Reference proteome</keyword>
<dbReference type="OrthoDB" id="9790355at2"/>
<dbReference type="PROSITE" id="PS51371">
    <property type="entry name" value="CBS"/>
    <property type="match status" value="2"/>
</dbReference>
<dbReference type="NCBIfam" id="TIGR00400">
    <property type="entry name" value="mgtE"/>
    <property type="match status" value="1"/>
</dbReference>
<keyword evidence="6 9" id="KW-1133">Transmembrane helix</keyword>
<dbReference type="GO" id="GO:0015095">
    <property type="term" value="F:magnesium ion transmembrane transporter activity"/>
    <property type="evidence" value="ECO:0007669"/>
    <property type="project" value="UniProtKB-UniRule"/>
</dbReference>
<dbReference type="Proteomes" id="UP000218287">
    <property type="component" value="Chromosome"/>
</dbReference>
<evidence type="ECO:0000313" key="12">
    <source>
        <dbReference type="Proteomes" id="UP000218287"/>
    </source>
</evidence>
<reference evidence="11 12" key="1">
    <citation type="submission" date="2017-06" db="EMBL/GenBank/DDBJ databases">
        <title>Genome sequencing of cyanobaciteial culture collection at National Institute for Environmental Studies (NIES).</title>
        <authorList>
            <person name="Hirose Y."/>
            <person name="Shimura Y."/>
            <person name="Fujisawa T."/>
            <person name="Nakamura Y."/>
            <person name="Kawachi M."/>
        </authorList>
    </citation>
    <scope>NUCLEOTIDE SEQUENCE [LARGE SCALE GENOMIC DNA]</scope>
    <source>
        <strain evidence="11 12">NIES-21</strain>
    </source>
</reference>
<dbReference type="InterPro" id="IPR036739">
    <property type="entry name" value="SLC41_membr_dom_sf"/>
</dbReference>
<dbReference type="GO" id="GO:0005886">
    <property type="term" value="C:plasma membrane"/>
    <property type="evidence" value="ECO:0007669"/>
    <property type="project" value="UniProtKB-SubCell"/>
</dbReference>
<comment type="caution">
    <text evidence="9">Lacks conserved residue(s) required for the propagation of feature annotation.</text>
</comment>
<dbReference type="AlphaFoldDB" id="A0A1Z4GEN1"/>
<comment type="similarity">
    <text evidence="2 9">Belongs to the SLC41A transporter family.</text>
</comment>
<keyword evidence="9" id="KW-0479">Metal-binding</keyword>
<proteinExistence type="inferred from homology"/>
<sequence length="466" mass="51514">MTETNNLNSSLQDVTRRELRDLVRNQLQMLLEAADLQAAKAILVPVQPADIAEAIEGLPEAMHALAFRLLSKDEAIAVYEYLDYSVQERLIEELKSQEVRDIVDQMSSDDRARLFDELPAKVVNRLLEQLSTTERQATALLLGYEPNTAGRIMTLEFISLKENITVTQALERIRRLASASEIIYYLYVTDAERRLTGIVSLRDLVTSQPEQIIGETMTRDVIFVRTDTDQEEVARIIQRYDFLAVPVVDKQQLLVGIVTVDDVIDILEEETTKDIYALGGGVQSSGDNYFQMNLMEVARKRVLWLFVLLITNTVTGTIIKSQEDILTKVVTLTAFIPLLTGTGGNVGAQSSTVVIRGMNTDEIRSLGPLQVIGREAIAGLLLGGMLGIVATVWAYFLQGRIEVAIAVGSSLIAISILASVSGSALPFLFRLLRLDPALMSAPFITTAVDVLGVLIYFNLARVILQL</sequence>